<dbReference type="InterPro" id="IPR050957">
    <property type="entry name" value="BMP_lipoprotein"/>
</dbReference>
<keyword evidence="6" id="KW-0449">Lipoprotein</keyword>
<dbReference type="PANTHER" id="PTHR34296:SF2">
    <property type="entry name" value="ABC TRANSPORTER GUANOSINE-BINDING PROTEIN NUPN"/>
    <property type="match status" value="1"/>
</dbReference>
<evidence type="ECO:0000313" key="10">
    <source>
        <dbReference type="Proteomes" id="UP000283374"/>
    </source>
</evidence>
<dbReference type="RefSeq" id="WP_118767556.1">
    <property type="nucleotide sequence ID" value="NZ_QWKP01000202.1"/>
</dbReference>
<evidence type="ECO:0000256" key="2">
    <source>
        <dbReference type="ARBA" id="ARBA00008610"/>
    </source>
</evidence>
<evidence type="ECO:0000259" key="8">
    <source>
        <dbReference type="Pfam" id="PF02608"/>
    </source>
</evidence>
<dbReference type="EMBL" id="QWKP01000202">
    <property type="protein sequence ID" value="RHA39661.1"/>
    <property type="molecule type" value="Genomic_DNA"/>
</dbReference>
<evidence type="ECO:0000256" key="1">
    <source>
        <dbReference type="ARBA" id="ARBA00004193"/>
    </source>
</evidence>
<dbReference type="AlphaFoldDB" id="A0A413RKF4"/>
<proteinExistence type="inferred from homology"/>
<accession>A0A413RKF4</accession>
<evidence type="ECO:0000256" key="7">
    <source>
        <dbReference type="SAM" id="SignalP"/>
    </source>
</evidence>
<keyword evidence="4 7" id="KW-0732">Signal</keyword>
<keyword evidence="5" id="KW-0472">Membrane</keyword>
<dbReference type="InterPro" id="IPR003760">
    <property type="entry name" value="PnrA-like"/>
</dbReference>
<comment type="caution">
    <text evidence="9">The sequence shown here is derived from an EMBL/GenBank/DDBJ whole genome shotgun (WGS) entry which is preliminary data.</text>
</comment>
<dbReference type="Gene3D" id="3.40.50.2300">
    <property type="match status" value="2"/>
</dbReference>
<comment type="subcellular location">
    <subcellularLocation>
        <location evidence="1">Cell membrane</location>
        <topology evidence="1">Lipid-anchor</topology>
    </subcellularLocation>
</comment>
<dbReference type="Pfam" id="PF02608">
    <property type="entry name" value="Bmp"/>
    <property type="match status" value="1"/>
</dbReference>
<reference evidence="9 10" key="1">
    <citation type="submission" date="2018-08" db="EMBL/GenBank/DDBJ databases">
        <title>Cellulomonas rhizosphaerae sp. nov., a novel actinomycete isolated from soil.</title>
        <authorList>
            <person name="Tian Y."/>
        </authorList>
    </citation>
    <scope>NUCLEOTIDE SEQUENCE [LARGE SCALE GENOMIC DNA]</scope>
    <source>
        <strain evidence="9 10">NEAU-TCZ24</strain>
    </source>
</reference>
<comment type="similarity">
    <text evidence="2">Belongs to the BMP lipoprotein family.</text>
</comment>
<dbReference type="OrthoDB" id="9784230at2"/>
<dbReference type="SUPFAM" id="SSF53822">
    <property type="entry name" value="Periplasmic binding protein-like I"/>
    <property type="match status" value="1"/>
</dbReference>
<evidence type="ECO:0000256" key="4">
    <source>
        <dbReference type="ARBA" id="ARBA00022729"/>
    </source>
</evidence>
<feature type="signal peptide" evidence="7">
    <location>
        <begin position="1"/>
        <end position="19"/>
    </location>
</feature>
<dbReference type="InterPro" id="IPR028082">
    <property type="entry name" value="Peripla_BP_I"/>
</dbReference>
<dbReference type="GO" id="GO:0005886">
    <property type="term" value="C:plasma membrane"/>
    <property type="evidence" value="ECO:0007669"/>
    <property type="project" value="UniProtKB-SubCell"/>
</dbReference>
<keyword evidence="10" id="KW-1185">Reference proteome</keyword>
<evidence type="ECO:0000256" key="3">
    <source>
        <dbReference type="ARBA" id="ARBA00022475"/>
    </source>
</evidence>
<dbReference type="Proteomes" id="UP000283374">
    <property type="component" value="Unassembled WGS sequence"/>
</dbReference>
<dbReference type="PANTHER" id="PTHR34296">
    <property type="entry name" value="TRANSCRIPTIONAL ACTIVATOR PROTEIN MED"/>
    <property type="match status" value="1"/>
</dbReference>
<organism evidence="9 10">
    <name type="scientific">Cellulomonas rhizosphaerae</name>
    <dbReference type="NCBI Taxonomy" id="2293719"/>
    <lineage>
        <taxon>Bacteria</taxon>
        <taxon>Bacillati</taxon>
        <taxon>Actinomycetota</taxon>
        <taxon>Actinomycetes</taxon>
        <taxon>Micrococcales</taxon>
        <taxon>Cellulomonadaceae</taxon>
        <taxon>Cellulomonas</taxon>
    </lineage>
</organism>
<gene>
    <name evidence="9" type="ORF">D1825_11455</name>
</gene>
<feature type="domain" description="ABC transporter substrate-binding protein PnrA-like" evidence="8">
    <location>
        <begin position="51"/>
        <end position="359"/>
    </location>
</feature>
<evidence type="ECO:0000313" key="9">
    <source>
        <dbReference type="EMBL" id="RHA39661.1"/>
    </source>
</evidence>
<sequence>MNKIIRVAALSGALALALAACGSAPEDEAASPTSAAPGASASSAAPVDFKACMVSDSGGFEDKSFNQSGAEGLERAGAELGVQTNKVESTAATDFTPNIAQLLSDKCNLIIGVGFLLEDPIQAAAEANTDVEFALVDSAFSDKDFKPVTLENGKPLLFNTQEAAFLAGYVAAGTSATGTVATFGGIQLPSVSIFMDGFSDGVKKYNEDFDKKVKLLGWDKDKQKGSFTGDFEDQSKGQNIAKGFIDQGADVIMPVAGPVGLGAAAAAKDAGDVMIVGVDADWYDTAPDYKSIILTSVIKQIGQSVFDTVEQASKDSFTSEPYVGTLENGGIDIAPFHDLDSKVPADVKTKVEELKTQIITGDLKVESPSQN</sequence>
<protein>
    <submittedName>
        <fullName evidence="9">BMP family ABC transporter substrate-binding protein</fullName>
    </submittedName>
</protein>
<evidence type="ECO:0000256" key="6">
    <source>
        <dbReference type="ARBA" id="ARBA00023288"/>
    </source>
</evidence>
<evidence type="ECO:0000256" key="5">
    <source>
        <dbReference type="ARBA" id="ARBA00023136"/>
    </source>
</evidence>
<name>A0A413RKF4_9CELL</name>
<dbReference type="PROSITE" id="PS51257">
    <property type="entry name" value="PROKAR_LIPOPROTEIN"/>
    <property type="match status" value="1"/>
</dbReference>
<feature type="chain" id="PRO_5039289749" evidence="7">
    <location>
        <begin position="20"/>
        <end position="371"/>
    </location>
</feature>
<keyword evidence="3" id="KW-1003">Cell membrane</keyword>
<dbReference type="CDD" id="cd06354">
    <property type="entry name" value="PBP1_PrnA-like"/>
    <property type="match status" value="1"/>
</dbReference>